<dbReference type="Gene3D" id="1.10.10.10">
    <property type="entry name" value="Winged helix-like DNA-binding domain superfamily/Winged helix DNA-binding domain"/>
    <property type="match status" value="1"/>
</dbReference>
<dbReference type="Pfam" id="PF04542">
    <property type="entry name" value="Sigma70_r2"/>
    <property type="match status" value="1"/>
</dbReference>
<protein>
    <submittedName>
        <fullName evidence="5">Uncharacterized protein R00370</fullName>
    </submittedName>
</protein>
<dbReference type="InterPro" id="IPR013249">
    <property type="entry name" value="RNA_pol_sigma70_r4_t2"/>
</dbReference>
<reference evidence="5 6" key="1">
    <citation type="submission" date="2024-02" db="EMBL/GenBank/DDBJ databases">
        <authorList>
            <person name="Chen Y."/>
            <person name="Shah S."/>
            <person name="Dougan E. K."/>
            <person name="Thang M."/>
            <person name="Chan C."/>
        </authorList>
    </citation>
    <scope>NUCLEOTIDE SEQUENCE [LARGE SCALE GENOMIC DNA]</scope>
</reference>
<dbReference type="PANTHER" id="PTHR47756:SF2">
    <property type="entry name" value="BLL6612 PROTEIN"/>
    <property type="match status" value="1"/>
</dbReference>
<feature type="domain" description="RNA polymerase sigma-70 region 2" evidence="2">
    <location>
        <begin position="122"/>
        <end position="166"/>
    </location>
</feature>
<evidence type="ECO:0000313" key="5">
    <source>
        <dbReference type="EMBL" id="CAK9033296.1"/>
    </source>
</evidence>
<evidence type="ECO:0000313" key="6">
    <source>
        <dbReference type="Proteomes" id="UP001642464"/>
    </source>
</evidence>
<dbReference type="SUPFAM" id="SSF88659">
    <property type="entry name" value="Sigma3 and sigma4 domains of RNA polymerase sigma factors"/>
    <property type="match status" value="1"/>
</dbReference>
<name>A0ABP0L2A7_9DINO</name>
<feature type="domain" description="DUF6596" evidence="4">
    <location>
        <begin position="268"/>
        <end position="370"/>
    </location>
</feature>
<gene>
    <name evidence="5" type="ORF">SCF082_LOCUS20438</name>
</gene>
<dbReference type="Pfam" id="PF08281">
    <property type="entry name" value="Sigma70_r4_2"/>
    <property type="match status" value="1"/>
</dbReference>
<dbReference type="Pfam" id="PF20239">
    <property type="entry name" value="DUF6596"/>
    <property type="match status" value="1"/>
</dbReference>
<dbReference type="PROSITE" id="PS01063">
    <property type="entry name" value="SIGMA70_ECF"/>
    <property type="match status" value="1"/>
</dbReference>
<accession>A0ABP0L2A7</accession>
<dbReference type="SUPFAM" id="SSF88946">
    <property type="entry name" value="Sigma2 domain of RNA polymerase sigma factors"/>
    <property type="match status" value="1"/>
</dbReference>
<dbReference type="InterPro" id="IPR007627">
    <property type="entry name" value="RNA_pol_sigma70_r2"/>
</dbReference>
<dbReference type="InterPro" id="IPR000838">
    <property type="entry name" value="RNA_pol_sigma70_ECF_CS"/>
</dbReference>
<dbReference type="InterPro" id="IPR036388">
    <property type="entry name" value="WH-like_DNA-bd_sf"/>
</dbReference>
<feature type="non-terminal residue" evidence="5">
    <location>
        <position position="1"/>
    </location>
</feature>
<comment type="caution">
    <text evidence="5">The sequence shown here is derived from an EMBL/GenBank/DDBJ whole genome shotgun (WGS) entry which is preliminary data.</text>
</comment>
<organism evidence="5 6">
    <name type="scientific">Durusdinium trenchii</name>
    <dbReference type="NCBI Taxonomy" id="1381693"/>
    <lineage>
        <taxon>Eukaryota</taxon>
        <taxon>Sar</taxon>
        <taxon>Alveolata</taxon>
        <taxon>Dinophyceae</taxon>
        <taxon>Suessiales</taxon>
        <taxon>Symbiodiniaceae</taxon>
        <taxon>Durusdinium</taxon>
    </lineage>
</organism>
<feature type="domain" description="YCII-related" evidence="1">
    <location>
        <begin position="7"/>
        <end position="107"/>
    </location>
</feature>
<evidence type="ECO:0000259" key="3">
    <source>
        <dbReference type="Pfam" id="PF08281"/>
    </source>
</evidence>
<dbReference type="InterPro" id="IPR005545">
    <property type="entry name" value="YCII"/>
</dbReference>
<sequence length="498" mass="54936">EIVMPKFLLMLFDNPADYADVSPEQMQQVVQEYGAWAQQLGQAGKLAGGEKLADEGGKVLTRNDTGVTVTDGPFAESKEVLGGFFIVNAESYDEAVEIARSSPHAKLSASLVAIFGPGKLDLIEDVVQEALLEALRRWRFKGVPDNPTAWLTQVARRRALDALRRDATLRRHEPELRAWIERNAYARAYGELDEQVRLMLMCCHPALPAEQRVALTLKLVAGMGTGEIARAFLITESAAAQRLVRAKRAIRDSGASMDMPEADELGPRMHSMLETVYLLFNEGYSAGEGDHVIQRDRFEEACRLGAMLVRDERTASPAAHALLALMLFHASRLETRSDADGALLLLEDQDRSVWDRDLIVRGFHHLQRAASGDELTAYHLEAGIAAVHARSASFEETNWREIVSLYDLLREIKPGPVVGLNRAVAIAMDRGMDAGLAELDAIGPLDRYAHSGIVRGELLRRAGRPGEARACFERALTLPCSKPQQVFVRSRLSILPAT</sequence>
<dbReference type="Pfam" id="PF03795">
    <property type="entry name" value="YCII"/>
    <property type="match status" value="1"/>
</dbReference>
<dbReference type="InterPro" id="IPR011008">
    <property type="entry name" value="Dimeric_a/b-barrel"/>
</dbReference>
<evidence type="ECO:0000259" key="2">
    <source>
        <dbReference type="Pfam" id="PF04542"/>
    </source>
</evidence>
<proteinExistence type="predicted"/>
<dbReference type="InterPro" id="IPR046531">
    <property type="entry name" value="DUF6596"/>
</dbReference>
<evidence type="ECO:0000259" key="1">
    <source>
        <dbReference type="Pfam" id="PF03795"/>
    </source>
</evidence>
<dbReference type="PANTHER" id="PTHR47756">
    <property type="entry name" value="BLL6612 PROTEIN-RELATED"/>
    <property type="match status" value="1"/>
</dbReference>
<keyword evidence="6" id="KW-1185">Reference proteome</keyword>
<dbReference type="EMBL" id="CAXAMM010014272">
    <property type="protein sequence ID" value="CAK9033296.1"/>
    <property type="molecule type" value="Genomic_DNA"/>
</dbReference>
<dbReference type="Proteomes" id="UP001642464">
    <property type="component" value="Unassembled WGS sequence"/>
</dbReference>
<dbReference type="SUPFAM" id="SSF54909">
    <property type="entry name" value="Dimeric alpha+beta barrel"/>
    <property type="match status" value="1"/>
</dbReference>
<evidence type="ECO:0000259" key="4">
    <source>
        <dbReference type="Pfam" id="PF20239"/>
    </source>
</evidence>
<dbReference type="InterPro" id="IPR013324">
    <property type="entry name" value="RNA_pol_sigma_r3/r4-like"/>
</dbReference>
<feature type="domain" description="RNA polymerase sigma factor 70 region 4 type 2" evidence="3">
    <location>
        <begin position="198"/>
        <end position="249"/>
    </location>
</feature>
<dbReference type="InterPro" id="IPR013325">
    <property type="entry name" value="RNA_pol_sigma_r2"/>
</dbReference>
<dbReference type="Gene3D" id="3.30.70.1060">
    <property type="entry name" value="Dimeric alpha+beta barrel"/>
    <property type="match status" value="1"/>
</dbReference>
<dbReference type="InterPro" id="IPR014284">
    <property type="entry name" value="RNA_pol_sigma-70_dom"/>
</dbReference>
<dbReference type="NCBIfam" id="TIGR02937">
    <property type="entry name" value="sigma70-ECF"/>
    <property type="match status" value="1"/>
</dbReference>